<accession>A0A3D8QGQ7</accession>
<feature type="region of interest" description="Disordered" evidence="1">
    <location>
        <begin position="1"/>
        <end position="31"/>
    </location>
</feature>
<comment type="caution">
    <text evidence="2">The sequence shown here is derived from an EMBL/GenBank/DDBJ whole genome shotgun (WGS) entry which is preliminary data.</text>
</comment>
<reference evidence="2 3" key="1">
    <citation type="journal article" date="2018" name="IMA Fungus">
        <title>IMA Genome-F 9: Draft genome sequence of Annulohypoxylon stygium, Aspergillus mulundensis, Berkeleyomyces basicola (syn. Thielaviopsis basicola), Ceratocystis smalleyi, two Cercospora beticola strains, Coleophoma cylindrospora, Fusarium fracticaudum, Phialophora cf. hyalina, and Morchella septimelata.</title>
        <authorList>
            <person name="Wingfield B.D."/>
            <person name="Bills G.F."/>
            <person name="Dong Y."/>
            <person name="Huang W."/>
            <person name="Nel W.J."/>
            <person name="Swalarsk-Parry B.S."/>
            <person name="Vaghefi N."/>
            <person name="Wilken P.M."/>
            <person name="An Z."/>
            <person name="de Beer Z.W."/>
            <person name="De Vos L."/>
            <person name="Chen L."/>
            <person name="Duong T.A."/>
            <person name="Gao Y."/>
            <person name="Hammerbacher A."/>
            <person name="Kikkert J.R."/>
            <person name="Li Y."/>
            <person name="Li H."/>
            <person name="Li K."/>
            <person name="Li Q."/>
            <person name="Liu X."/>
            <person name="Ma X."/>
            <person name="Naidoo K."/>
            <person name="Pethybridge S.J."/>
            <person name="Sun J."/>
            <person name="Steenkamp E.T."/>
            <person name="van der Nest M.A."/>
            <person name="van Wyk S."/>
            <person name="Wingfield M.J."/>
            <person name="Xiong C."/>
            <person name="Yue Q."/>
            <person name="Zhang X."/>
        </authorList>
    </citation>
    <scope>NUCLEOTIDE SEQUENCE [LARGE SCALE GENOMIC DNA]</scope>
    <source>
        <strain evidence="2 3">BP6252</strain>
    </source>
</reference>
<keyword evidence="3" id="KW-1185">Reference proteome</keyword>
<evidence type="ECO:0000256" key="1">
    <source>
        <dbReference type="SAM" id="MobiDB-lite"/>
    </source>
</evidence>
<protein>
    <submittedName>
        <fullName evidence="2">Uncharacterized protein</fullName>
    </submittedName>
</protein>
<organism evidence="2 3">
    <name type="scientific">Coleophoma cylindrospora</name>
    <dbReference type="NCBI Taxonomy" id="1849047"/>
    <lineage>
        <taxon>Eukaryota</taxon>
        <taxon>Fungi</taxon>
        <taxon>Dikarya</taxon>
        <taxon>Ascomycota</taxon>
        <taxon>Pezizomycotina</taxon>
        <taxon>Leotiomycetes</taxon>
        <taxon>Helotiales</taxon>
        <taxon>Dermateaceae</taxon>
        <taxon>Coleophoma</taxon>
    </lineage>
</organism>
<proteinExistence type="predicted"/>
<gene>
    <name evidence="2" type="ORF">BP6252_12284</name>
</gene>
<evidence type="ECO:0000313" key="3">
    <source>
        <dbReference type="Proteomes" id="UP000256645"/>
    </source>
</evidence>
<evidence type="ECO:0000313" key="2">
    <source>
        <dbReference type="EMBL" id="RDW60901.1"/>
    </source>
</evidence>
<dbReference type="EMBL" id="PDLM01000015">
    <property type="protein sequence ID" value="RDW60901.1"/>
    <property type="molecule type" value="Genomic_DNA"/>
</dbReference>
<dbReference type="AlphaFoldDB" id="A0A3D8QGQ7"/>
<sequence>MATLDSGPTWPKDAVQHATGQGPATQHNAKEKRSLLVGMAGAACVKRSGWAHATCSALERRWLGEDNASPTGS</sequence>
<feature type="compositionally biased region" description="Polar residues" evidence="1">
    <location>
        <begin position="18"/>
        <end position="27"/>
    </location>
</feature>
<name>A0A3D8QGQ7_9HELO</name>
<dbReference type="Proteomes" id="UP000256645">
    <property type="component" value="Unassembled WGS sequence"/>
</dbReference>